<reference evidence="1" key="1">
    <citation type="submission" date="2020-10" db="EMBL/GenBank/DDBJ databases">
        <title>Paenihalocynthiibacter styelae gen. nov., sp. nov., isolated from stalked sea squirt Styela clava.</title>
        <authorList>
            <person name="Kim Y.-O."/>
            <person name="Yoon J.-H."/>
        </authorList>
    </citation>
    <scope>NUCLEOTIDE SEQUENCE</scope>
    <source>
        <strain evidence="1">MYP1-1</strain>
    </source>
</reference>
<dbReference type="RefSeq" id="WP_228849260.1">
    <property type="nucleotide sequence ID" value="NZ_JADCKQ010000009.1"/>
</dbReference>
<evidence type="ECO:0000313" key="2">
    <source>
        <dbReference type="Proteomes" id="UP000640583"/>
    </source>
</evidence>
<evidence type="ECO:0000313" key="1">
    <source>
        <dbReference type="EMBL" id="MBI1494501.1"/>
    </source>
</evidence>
<accession>A0A8J7LQ26</accession>
<name>A0A8J7LQ26_9RHOB</name>
<comment type="caution">
    <text evidence="1">The sequence shown here is derived from an EMBL/GenBank/DDBJ whole genome shotgun (WGS) entry which is preliminary data.</text>
</comment>
<proteinExistence type="predicted"/>
<dbReference type="AlphaFoldDB" id="A0A8J7LQ26"/>
<keyword evidence="2" id="KW-1185">Reference proteome</keyword>
<dbReference type="EMBL" id="JADCKQ010000009">
    <property type="protein sequence ID" value="MBI1494501.1"/>
    <property type="molecule type" value="Genomic_DNA"/>
</dbReference>
<dbReference type="Proteomes" id="UP000640583">
    <property type="component" value="Unassembled WGS sequence"/>
</dbReference>
<protein>
    <submittedName>
        <fullName evidence="1">Uncharacterized protein</fullName>
    </submittedName>
</protein>
<organism evidence="1 2">
    <name type="scientific">Halocynthiibacter styelae</name>
    <dbReference type="NCBI Taxonomy" id="2761955"/>
    <lineage>
        <taxon>Bacteria</taxon>
        <taxon>Pseudomonadati</taxon>
        <taxon>Pseudomonadota</taxon>
        <taxon>Alphaproteobacteria</taxon>
        <taxon>Rhodobacterales</taxon>
        <taxon>Paracoccaceae</taxon>
        <taxon>Halocynthiibacter</taxon>
    </lineage>
</organism>
<gene>
    <name evidence="1" type="ORF">H1D41_12710</name>
</gene>
<sequence length="75" mass="8724">MAKHPLFKVLQGSELVLDRRRWRVVGKDHIETRQPDWLIIVTQGIGIDDINGSDGHRVGFNWFQDCVNQQPEMEP</sequence>